<proteinExistence type="predicted"/>
<reference evidence="1" key="2">
    <citation type="submission" date="2021-03" db="UniProtKB">
        <authorList>
            <consortium name="EnsemblPlants"/>
        </authorList>
    </citation>
    <scope>IDENTIFICATION</scope>
</reference>
<protein>
    <submittedName>
        <fullName evidence="1">Uncharacterized protein</fullName>
    </submittedName>
</protein>
<organism evidence="1 2">
    <name type="scientific">Cannabis sativa</name>
    <name type="common">Hemp</name>
    <name type="synonym">Marijuana</name>
    <dbReference type="NCBI Taxonomy" id="3483"/>
    <lineage>
        <taxon>Eukaryota</taxon>
        <taxon>Viridiplantae</taxon>
        <taxon>Streptophyta</taxon>
        <taxon>Embryophyta</taxon>
        <taxon>Tracheophyta</taxon>
        <taxon>Spermatophyta</taxon>
        <taxon>Magnoliopsida</taxon>
        <taxon>eudicotyledons</taxon>
        <taxon>Gunneridae</taxon>
        <taxon>Pentapetalae</taxon>
        <taxon>rosids</taxon>
        <taxon>fabids</taxon>
        <taxon>Rosales</taxon>
        <taxon>Cannabaceae</taxon>
        <taxon>Cannabis</taxon>
    </lineage>
</organism>
<dbReference type="OMA" id="KMERRIP"/>
<reference evidence="1" key="1">
    <citation type="submission" date="2018-11" db="EMBL/GenBank/DDBJ databases">
        <authorList>
            <person name="Grassa J C."/>
        </authorList>
    </citation>
    <scope>NUCLEOTIDE SEQUENCE [LARGE SCALE GENOMIC DNA]</scope>
</reference>
<dbReference type="AlphaFoldDB" id="A0A803PGT5"/>
<evidence type="ECO:0000313" key="2">
    <source>
        <dbReference type="Proteomes" id="UP000596661"/>
    </source>
</evidence>
<sequence length="130" mass="15059">MLSFLHQKSKVQWLKDGDENTAIFHASIRTRRAANRIYSITDMEGHWTDQPKEVSKAFLNYYNDLLGTKMERRIPVIPSIIKQGQIITEQHKQMLMVEITPAEVKQVIFAIPKDKSPALDDFGSIFFHDN</sequence>
<dbReference type="Proteomes" id="UP000596661">
    <property type="component" value="Chromosome 4"/>
</dbReference>
<dbReference type="EnsemblPlants" id="evm.model.04.2461">
    <property type="protein sequence ID" value="cds.evm.model.04.2461"/>
    <property type="gene ID" value="evm.TU.04.2461"/>
</dbReference>
<dbReference type="EMBL" id="UZAU01000408">
    <property type="status" value="NOT_ANNOTATED_CDS"/>
    <property type="molecule type" value="Genomic_DNA"/>
</dbReference>
<accession>A0A803PGT5</accession>
<keyword evidence="2" id="KW-1185">Reference proteome</keyword>
<name>A0A803PGT5_CANSA</name>
<evidence type="ECO:0000313" key="1">
    <source>
        <dbReference type="EnsemblPlants" id="cds.evm.model.04.2461"/>
    </source>
</evidence>
<dbReference type="Gramene" id="evm.model.04.2461">
    <property type="protein sequence ID" value="cds.evm.model.04.2461"/>
    <property type="gene ID" value="evm.TU.04.2461"/>
</dbReference>